<dbReference type="InterPro" id="IPR017439">
    <property type="entry name" value="Amidohydrolase"/>
</dbReference>
<organism evidence="4 5">
    <name type="scientific">Sporolactobacillus shoreae</name>
    <dbReference type="NCBI Taxonomy" id="1465501"/>
    <lineage>
        <taxon>Bacteria</taxon>
        <taxon>Bacillati</taxon>
        <taxon>Bacillota</taxon>
        <taxon>Bacilli</taxon>
        <taxon>Bacillales</taxon>
        <taxon>Sporolactobacillaceae</taxon>
        <taxon>Sporolactobacillus</taxon>
    </lineage>
</organism>
<keyword evidence="2" id="KW-0479">Metal-binding</keyword>
<evidence type="ECO:0000313" key="4">
    <source>
        <dbReference type="EMBL" id="TGB00160.1"/>
    </source>
</evidence>
<dbReference type="EMBL" id="SRJD01000001">
    <property type="protein sequence ID" value="TGB00160.1"/>
    <property type="molecule type" value="Genomic_DNA"/>
</dbReference>
<evidence type="ECO:0000256" key="1">
    <source>
        <dbReference type="ARBA" id="ARBA00022801"/>
    </source>
</evidence>
<dbReference type="GO" id="GO:0050118">
    <property type="term" value="F:N-acetyldiaminopimelate deacetylase activity"/>
    <property type="evidence" value="ECO:0007669"/>
    <property type="project" value="UniProtKB-ARBA"/>
</dbReference>
<proteinExistence type="predicted"/>
<dbReference type="Gene3D" id="3.40.630.10">
    <property type="entry name" value="Zn peptidases"/>
    <property type="match status" value="1"/>
</dbReference>
<dbReference type="RefSeq" id="WP_135346806.1">
    <property type="nucleotide sequence ID" value="NZ_SRJD01000001.1"/>
</dbReference>
<dbReference type="Pfam" id="PF01546">
    <property type="entry name" value="Peptidase_M20"/>
    <property type="match status" value="1"/>
</dbReference>
<dbReference type="InterPro" id="IPR036264">
    <property type="entry name" value="Bact_exopeptidase_dim_dom"/>
</dbReference>
<dbReference type="PIRSF" id="PIRSF005962">
    <property type="entry name" value="Pept_M20D_amidohydro"/>
    <property type="match status" value="1"/>
</dbReference>
<sequence>MDYIAVRRALHKIPEVGFEEVETQAFLLEQIKKMPQEHLQIKKWRTGLFVKVSGTAPSKTVGFRTDIDALPVQEKTGYSFASKHDGKMHACGHDFHMTVALGVLEKVASHPIKDNVVFIFQPAEEGPGGAIPMMESSEFKEWKPDFVYALHVSPEFPAGTVATKEGILFANTSELFIDFTGKGGHAAYPHLTYDTIVAACSFVTGIQSIVARRVSPLNSAVLTIGKMSGGTKQNIIAEHARVEGTIRTLDQKTMALIKEDIERHVQATEIAYHCTATIDYGANYYQVYNKREYVDPFIDFCKAQAYPYVICGDAMTGEDFGYFLKDIPGFMFWLGVGNTSGLHSADFKPDESALAQGVRVVSGYLMKGL</sequence>
<protein>
    <submittedName>
        <fullName evidence="4">Amidohydrolase</fullName>
    </submittedName>
</protein>
<dbReference type="OrthoDB" id="9776731at2"/>
<dbReference type="PANTHER" id="PTHR11014">
    <property type="entry name" value="PEPTIDASE M20 FAMILY MEMBER"/>
    <property type="match status" value="1"/>
</dbReference>
<comment type="caution">
    <text evidence="4">The sequence shown here is derived from an EMBL/GenBank/DDBJ whole genome shotgun (WGS) entry which is preliminary data.</text>
</comment>
<dbReference type="GO" id="GO:0046872">
    <property type="term" value="F:metal ion binding"/>
    <property type="evidence" value="ECO:0007669"/>
    <property type="project" value="UniProtKB-KW"/>
</dbReference>
<dbReference type="InterPro" id="IPR011650">
    <property type="entry name" value="Peptidase_M20_dimer"/>
</dbReference>
<comment type="cofactor">
    <cofactor evidence="2">
        <name>Mn(2+)</name>
        <dbReference type="ChEBI" id="CHEBI:29035"/>
    </cofactor>
    <text evidence="2">The Mn(2+) ion enhances activity.</text>
</comment>
<dbReference type="InterPro" id="IPR002933">
    <property type="entry name" value="Peptidase_M20"/>
</dbReference>
<dbReference type="NCBIfam" id="TIGR01891">
    <property type="entry name" value="amidohydrolases"/>
    <property type="match status" value="1"/>
</dbReference>
<accession>A0A4Z0GT35</accession>
<dbReference type="Gene3D" id="3.30.70.360">
    <property type="match status" value="1"/>
</dbReference>
<dbReference type="SUPFAM" id="SSF55031">
    <property type="entry name" value="Bacterial exopeptidase dimerisation domain"/>
    <property type="match status" value="1"/>
</dbReference>
<gene>
    <name evidence="4" type="ORF">E4665_00335</name>
</gene>
<dbReference type="SUPFAM" id="SSF53187">
    <property type="entry name" value="Zn-dependent exopeptidases"/>
    <property type="match status" value="1"/>
</dbReference>
<dbReference type="Proteomes" id="UP000298347">
    <property type="component" value="Unassembled WGS sequence"/>
</dbReference>
<name>A0A4Z0GT35_9BACL</name>
<feature type="binding site" evidence="2">
    <location>
        <position position="125"/>
    </location>
    <ligand>
        <name>Mn(2+)</name>
        <dbReference type="ChEBI" id="CHEBI:29035"/>
        <label>2</label>
    </ligand>
</feature>
<dbReference type="AlphaFoldDB" id="A0A4Z0GT35"/>
<dbReference type="FunFam" id="3.30.70.360:FF:000001">
    <property type="entry name" value="N-acetyldiaminopimelate deacetylase"/>
    <property type="match status" value="1"/>
</dbReference>
<keyword evidence="1 4" id="KW-0378">Hydrolase</keyword>
<evidence type="ECO:0000256" key="2">
    <source>
        <dbReference type="PIRSR" id="PIRSR005962-1"/>
    </source>
</evidence>
<dbReference type="CDD" id="cd05670">
    <property type="entry name" value="M20_Acy1_YkuR-like"/>
    <property type="match status" value="1"/>
</dbReference>
<feature type="binding site" evidence="2">
    <location>
        <position position="91"/>
    </location>
    <ligand>
        <name>Mn(2+)</name>
        <dbReference type="ChEBI" id="CHEBI:29035"/>
        <label>2</label>
    </ligand>
</feature>
<dbReference type="PANTHER" id="PTHR11014:SF98">
    <property type="entry name" value="N-ACETYLDIAMINOPIMELATE DEACETYLASE"/>
    <property type="match status" value="1"/>
</dbReference>
<feature type="binding site" evidence="2">
    <location>
        <position position="343"/>
    </location>
    <ligand>
        <name>Mn(2+)</name>
        <dbReference type="ChEBI" id="CHEBI:29035"/>
        <label>2</label>
    </ligand>
</feature>
<feature type="binding site" evidence="2">
    <location>
        <position position="151"/>
    </location>
    <ligand>
        <name>Mn(2+)</name>
        <dbReference type="ChEBI" id="CHEBI:29035"/>
        <label>2</label>
    </ligand>
</feature>
<keyword evidence="5" id="KW-1185">Reference proteome</keyword>
<evidence type="ECO:0000259" key="3">
    <source>
        <dbReference type="Pfam" id="PF07687"/>
    </source>
</evidence>
<reference evidence="4 5" key="1">
    <citation type="journal article" date="2015" name="Int. J. Syst. Evol. Microbiol.">
        <title>Sporolactobacillus shoreae sp. nov. and Sporolactobacillus spathodeae sp. nov., two spore-forming lactic acid bacteria isolated from tree barks in Thailand.</title>
        <authorList>
            <person name="Thamacharoensuk T."/>
            <person name="Kitahara M."/>
            <person name="Ohkuma M."/>
            <person name="Thongchul N."/>
            <person name="Tanasupawat S."/>
        </authorList>
    </citation>
    <scope>NUCLEOTIDE SEQUENCE [LARGE SCALE GENOMIC DNA]</scope>
    <source>
        <strain evidence="4 5">BK92</strain>
    </source>
</reference>
<dbReference type="GO" id="GO:0019877">
    <property type="term" value="P:diaminopimelate biosynthetic process"/>
    <property type="evidence" value="ECO:0007669"/>
    <property type="project" value="TreeGrafter"/>
</dbReference>
<evidence type="ECO:0000313" key="5">
    <source>
        <dbReference type="Proteomes" id="UP000298347"/>
    </source>
</evidence>
<dbReference type="Pfam" id="PF07687">
    <property type="entry name" value="M20_dimer"/>
    <property type="match status" value="1"/>
</dbReference>
<feature type="domain" description="Peptidase M20 dimerisation" evidence="3">
    <location>
        <begin position="177"/>
        <end position="269"/>
    </location>
</feature>
<feature type="binding site" evidence="2">
    <location>
        <position position="93"/>
    </location>
    <ligand>
        <name>Mn(2+)</name>
        <dbReference type="ChEBI" id="CHEBI:29035"/>
        <label>2</label>
    </ligand>
</feature>
<keyword evidence="2" id="KW-0464">Manganese</keyword>